<dbReference type="InterPro" id="IPR036156">
    <property type="entry name" value="Beta-gal/glucu_dom_sf"/>
</dbReference>
<feature type="domain" description="Glycoside hydrolase family 2 immunoglobulin-like beta-sandwich" evidence="4">
    <location>
        <begin position="173"/>
        <end position="276"/>
    </location>
</feature>
<keyword evidence="2" id="KW-0378">Hydrolase</keyword>
<dbReference type="Pfam" id="PF02837">
    <property type="entry name" value="Glyco_hydro_2_N"/>
    <property type="match status" value="1"/>
</dbReference>
<evidence type="ECO:0000256" key="1">
    <source>
        <dbReference type="ARBA" id="ARBA00007401"/>
    </source>
</evidence>
<evidence type="ECO:0000259" key="7">
    <source>
        <dbReference type="Pfam" id="PF16355"/>
    </source>
</evidence>
<feature type="domain" description="Glycosyl hydrolases family 2 sugar binding" evidence="6">
    <location>
        <begin position="14"/>
        <end position="160"/>
    </location>
</feature>
<dbReference type="InterPro" id="IPR006102">
    <property type="entry name" value="Ig-like_GH2"/>
</dbReference>
<dbReference type="AlphaFoldDB" id="A0A8J8MJ78"/>
<evidence type="ECO:0000259" key="5">
    <source>
        <dbReference type="Pfam" id="PF02836"/>
    </source>
</evidence>
<protein>
    <submittedName>
        <fullName evidence="9">DUF4982 domain-containing protein</fullName>
    </submittedName>
</protein>
<dbReference type="InterPro" id="IPR006101">
    <property type="entry name" value="Glyco_hydro_2"/>
</dbReference>
<dbReference type="InterPro" id="IPR017853">
    <property type="entry name" value="GH"/>
</dbReference>
<feature type="domain" description="DUF4982" evidence="7">
    <location>
        <begin position="612"/>
        <end position="668"/>
    </location>
</feature>
<dbReference type="KEGG" id="vpy:HZI73_08060"/>
<dbReference type="PROSITE" id="PS00608">
    <property type="entry name" value="GLYCOSYL_HYDROL_F2_2"/>
    <property type="match status" value="1"/>
</dbReference>
<dbReference type="Gene3D" id="3.20.20.80">
    <property type="entry name" value="Glycosidases"/>
    <property type="match status" value="1"/>
</dbReference>
<feature type="domain" description="Glycoside hydrolase family 2 catalytic" evidence="5">
    <location>
        <begin position="283"/>
        <end position="440"/>
    </location>
</feature>
<sequence>MIAIERTYTRTQAFDDHWFFSLEDRDEAITPHYDHSTWEKVQLPHDWSVSFGYDKAAPSGKKGGFVRTGIGYYRKPFYVDKTMLKQAISIEFDGVYMNSSVYVNGQLVGQRPYGYISFAYDISDYVVEGLNIIAVKVDCRDKAETSRWYNGCGIYRHVWLTITDKLHIDLWGTYVTTPDITQDSATIAIETDVVNGYEETKTVRIVHMIIDRAGNTVGTVADEVTIGETKQTCHGQVKVSKPHPWSIDDPYLYTCKTELYLNQHCVDVYDTRFGIRETAYIPHKGFYLNGEHLKFKGVCIHHDAGVVGAAVPDKLLRKRLQMLKDMGCNAVRTAHNPFAPVFYDYCDELGLMVMDEVFDGWEIPKAPYDYGLYFDTWHVKDVTDWVRRDRNHPSIMLWSIGNEVHHMSTTINLELQDLVHQLDATRPVTCGVQGTSQISDDNRAILDIAGYNDGGGACFLYDEDHAKRPDQLMIATEAPHTSQTRGFYRTQTWWRDKNQPRLEIENLSEDELFFDGHLAYRSSYDNAGVRVCIRDSWTLTEERPYLMGEFRWSGFDYYGESFEWPAKWSDSGVIGVENYPKDAYYLYQSMWTTEPMIHLLPHWTHPNMPERTPIPVWVYTNCDEAELFLNGISLGRCNRGKAKHLQWDVPYEPGRLEVIGYKNQQEVAKKAYDTAGAPATLKVTSDVDQLILDGKDVAQIDVDICDAQGVMVPHGENTLYFKATGLVNILGTENGNVVDTTPIASKTKKAFYGKCMALVRSMNGDPINPLELHRTTTGVYVASILGETMFKDRTQVTVDVDFINLCGQHKPSAYVIEIQLNEQPWQVLTAPIVLQETTVVKARIYTMDELLFDIEATFYKGEREKVIDLAHGNKVLNLDKPVGPFAPEMVGIWHDGQFDYDFKGDGTLTRVLNAQQEQSIGYWWYDFPLDPFEAQTYAGQGEIWFHTGERSPMKMVSQEGQEVILDNHNKAIRRAKSYPEEIVFYRGRRD</sequence>
<evidence type="ECO:0000313" key="10">
    <source>
        <dbReference type="Proteomes" id="UP000683246"/>
    </source>
</evidence>
<accession>A0A8J8MJ78</accession>
<proteinExistence type="inferred from homology"/>
<dbReference type="InterPro" id="IPR051913">
    <property type="entry name" value="GH2_Domain-Containing"/>
</dbReference>
<feature type="domain" description="Glycoside hydrolase family 2" evidence="8">
    <location>
        <begin position="681"/>
        <end position="764"/>
    </location>
</feature>
<dbReference type="Gene3D" id="2.60.40.10">
    <property type="entry name" value="Immunoglobulins"/>
    <property type="match status" value="3"/>
</dbReference>
<evidence type="ECO:0000259" key="6">
    <source>
        <dbReference type="Pfam" id="PF02837"/>
    </source>
</evidence>
<keyword evidence="3" id="KW-0326">Glycosidase</keyword>
<dbReference type="InterPro" id="IPR008979">
    <property type="entry name" value="Galactose-bd-like_sf"/>
</dbReference>
<name>A0A8J8MJ78_9FIRM</name>
<dbReference type="PRINTS" id="PR00132">
    <property type="entry name" value="GLHYDRLASE2"/>
</dbReference>
<dbReference type="EMBL" id="CP058649">
    <property type="protein sequence ID" value="QUI22253.1"/>
    <property type="molecule type" value="Genomic_DNA"/>
</dbReference>
<dbReference type="Pfam" id="PF02836">
    <property type="entry name" value="Glyco_hydro_2_C"/>
    <property type="match status" value="1"/>
</dbReference>
<dbReference type="Pfam" id="PF18565">
    <property type="entry name" value="Glyco_hydro2_C5"/>
    <property type="match status" value="1"/>
</dbReference>
<evidence type="ECO:0000256" key="2">
    <source>
        <dbReference type="ARBA" id="ARBA00022801"/>
    </source>
</evidence>
<comment type="similarity">
    <text evidence="1">Belongs to the glycosyl hydrolase 2 family.</text>
</comment>
<organism evidence="9 10">
    <name type="scientific">Vallitalea pronyensis</name>
    <dbReference type="NCBI Taxonomy" id="1348613"/>
    <lineage>
        <taxon>Bacteria</taxon>
        <taxon>Bacillati</taxon>
        <taxon>Bacillota</taxon>
        <taxon>Clostridia</taxon>
        <taxon>Lachnospirales</taxon>
        <taxon>Vallitaleaceae</taxon>
        <taxon>Vallitalea</taxon>
    </lineage>
</organism>
<dbReference type="GO" id="GO:0005975">
    <property type="term" value="P:carbohydrate metabolic process"/>
    <property type="evidence" value="ECO:0007669"/>
    <property type="project" value="InterPro"/>
</dbReference>
<reference evidence="9" key="1">
    <citation type="submission" date="2020-07" db="EMBL/GenBank/DDBJ databases">
        <title>Vallitalea pronyensis genome.</title>
        <authorList>
            <person name="Postec A."/>
        </authorList>
    </citation>
    <scope>NUCLEOTIDE SEQUENCE</scope>
    <source>
        <strain evidence="9">FatNI3</strain>
    </source>
</reference>
<dbReference type="GO" id="GO:0004553">
    <property type="term" value="F:hydrolase activity, hydrolyzing O-glycosyl compounds"/>
    <property type="evidence" value="ECO:0007669"/>
    <property type="project" value="InterPro"/>
</dbReference>
<dbReference type="Proteomes" id="UP000683246">
    <property type="component" value="Chromosome"/>
</dbReference>
<dbReference type="InterPro" id="IPR023232">
    <property type="entry name" value="Glyco_hydro_2_AS"/>
</dbReference>
<gene>
    <name evidence="9" type="ORF">HZI73_08060</name>
</gene>
<dbReference type="PANTHER" id="PTHR42732">
    <property type="entry name" value="BETA-GALACTOSIDASE"/>
    <property type="match status" value="1"/>
</dbReference>
<evidence type="ECO:0000313" key="9">
    <source>
        <dbReference type="EMBL" id="QUI22253.1"/>
    </source>
</evidence>
<dbReference type="InterPro" id="IPR040605">
    <property type="entry name" value="Glyco_hydro2_dom5"/>
</dbReference>
<dbReference type="SUPFAM" id="SSF49785">
    <property type="entry name" value="Galactose-binding domain-like"/>
    <property type="match status" value="1"/>
</dbReference>
<dbReference type="RefSeq" id="WP_212697736.1">
    <property type="nucleotide sequence ID" value="NZ_CP058649.1"/>
</dbReference>
<evidence type="ECO:0000259" key="8">
    <source>
        <dbReference type="Pfam" id="PF18565"/>
    </source>
</evidence>
<dbReference type="InterPro" id="IPR032311">
    <property type="entry name" value="DUF4982"/>
</dbReference>
<dbReference type="Gene3D" id="2.60.120.260">
    <property type="entry name" value="Galactose-binding domain-like"/>
    <property type="match status" value="1"/>
</dbReference>
<evidence type="ECO:0000256" key="3">
    <source>
        <dbReference type="ARBA" id="ARBA00023295"/>
    </source>
</evidence>
<dbReference type="Pfam" id="PF16355">
    <property type="entry name" value="DUF4982"/>
    <property type="match status" value="1"/>
</dbReference>
<dbReference type="PANTHER" id="PTHR42732:SF1">
    <property type="entry name" value="BETA-MANNOSIDASE"/>
    <property type="match status" value="1"/>
</dbReference>
<dbReference type="SUPFAM" id="SSF51445">
    <property type="entry name" value="(Trans)glycosidases"/>
    <property type="match status" value="1"/>
</dbReference>
<keyword evidence="10" id="KW-1185">Reference proteome</keyword>
<evidence type="ECO:0000259" key="4">
    <source>
        <dbReference type="Pfam" id="PF00703"/>
    </source>
</evidence>
<dbReference type="InterPro" id="IPR006104">
    <property type="entry name" value="Glyco_hydro_2_N"/>
</dbReference>
<dbReference type="InterPro" id="IPR006103">
    <property type="entry name" value="Glyco_hydro_2_cat"/>
</dbReference>
<dbReference type="SUPFAM" id="SSF49303">
    <property type="entry name" value="beta-Galactosidase/glucuronidase domain"/>
    <property type="match status" value="1"/>
</dbReference>
<dbReference type="Pfam" id="PF00703">
    <property type="entry name" value="Glyco_hydro_2"/>
    <property type="match status" value="1"/>
</dbReference>
<dbReference type="InterPro" id="IPR013783">
    <property type="entry name" value="Ig-like_fold"/>
</dbReference>